<keyword evidence="1" id="KW-0175">Coiled coil</keyword>
<sequence>MAWLVTQMNDARNADTLAKTLSSASEISYVDYDVAKKLAARIPVDLNASLLSSAPGPAAHTFTTYAPPLVKETRQERSSSVLIGELESNCNTVSRLASLISTDSQAMSKYVEQAKHTLSLSASATSVAALGNMKAILDTVSDSSTGSSDKANSDKATSIQGSTLPEARHKSDDGSTSTFTEPLNSTSSLHQPPSEALPRFSTAVSSYAFTPTGRQANLSEASPLQTTLCAKEIYQGDTQLAALTSPGPYNQTPEPTFIRPHSVSLQSILSTGQAHLRPPPIREVPDEVIIPSTAPQQALLSSLPQVSHCADSSASTSTLQWRPGTTVQADNLPLPAIKNYFSNIERLDNLSINKINTEDCFPLDEGCLRRLQYEISAIRRYMNLNISARDAELARLDKEIQSLKLDRERQTSPVTDHTSIADRPSHSNQKPHIDESAVKVVFPSPFSVHSSNADVVLALDSTEASDINHAYKYSTPLASSDLGSLIVTPEMIENCFSSISSTLPGVSSLADTSRAPESYVGPAHLTSQNLQRSNSPDLIKEYTTGNLAELKAELARTRDEAMRIIREKDAEIAEMRRHLAATKSPTSTTASAAISLVSTLHDKASPLVETGDVQFSGKSTSDRSELLDKCDTPLPRAVESDSLQISALPISSTAVLASVTHPEDTCSNLSAESIQTVVYSGAQPRHSPHYSISVSSTSNTSLDRSISLTEDQSSLSSKLTTSKLGTSYLKLALSTVAKSGTIPPKPPSIGTFLPLTYSTDTPLHDEYLPLPSSSRSDSVEAAPKHRLVISESHTPMSASPAQTGFEQNRPGTTASTGPRVTFMTHSSLGIPQASHAPEPLVSSGSLMSNSSYLYDMDTGDQRDDEFLQLEQEVKVIQSQLVRSLASTYLSDTYRSSDFAGVVIDTFSAPPPNTLP</sequence>
<dbReference type="AlphaFoldDB" id="A0A132P0R8"/>
<dbReference type="Proteomes" id="UP000070089">
    <property type="component" value="Unassembled WGS sequence"/>
</dbReference>
<feature type="region of interest" description="Disordered" evidence="2">
    <location>
        <begin position="790"/>
        <end position="818"/>
    </location>
</feature>
<proteinExistence type="predicted"/>
<dbReference type="EMBL" id="JXTI01000001">
    <property type="protein sequence ID" value="KWX15929.1"/>
    <property type="molecule type" value="Genomic_DNA"/>
</dbReference>
<reference evidence="3 4" key="1">
    <citation type="journal article" date="2015" name="Mol. Biochem. Parasitol.">
        <title>Identification of polymorphic genes for use in assemblage B genotyping assays through comparative genomics of multiple assemblage B Giardia duodenalis isolates.</title>
        <authorList>
            <person name="Wielinga C."/>
            <person name="Thompson R.C."/>
            <person name="Monis P."/>
            <person name="Ryan U."/>
        </authorList>
    </citation>
    <scope>NUCLEOTIDE SEQUENCE [LARGE SCALE GENOMIC DNA]</scope>
    <source>
        <strain evidence="3 4">BAH15c1</strain>
    </source>
</reference>
<feature type="compositionally biased region" description="Polar residues" evidence="2">
    <location>
        <begin position="174"/>
        <end position="191"/>
    </location>
</feature>
<feature type="region of interest" description="Disordered" evidence="2">
    <location>
        <begin position="141"/>
        <end position="196"/>
    </location>
</feature>
<comment type="caution">
    <text evidence="3">The sequence shown here is derived from an EMBL/GenBank/DDBJ whole genome shotgun (WGS) entry which is preliminary data.</text>
</comment>
<feature type="region of interest" description="Disordered" evidence="2">
    <location>
        <begin position="406"/>
        <end position="431"/>
    </location>
</feature>
<evidence type="ECO:0000313" key="4">
    <source>
        <dbReference type="Proteomes" id="UP000070089"/>
    </source>
</evidence>
<protein>
    <submittedName>
        <fullName evidence="3">Uncharacterized protein</fullName>
    </submittedName>
</protein>
<feature type="compositionally biased region" description="Polar residues" evidence="2">
    <location>
        <begin position="791"/>
        <end position="818"/>
    </location>
</feature>
<dbReference type="VEuPathDB" id="GiardiaDB:QR46_0068"/>
<organism evidence="3 4">
    <name type="scientific">Giardia duodenalis assemblage B</name>
    <dbReference type="NCBI Taxonomy" id="1394984"/>
    <lineage>
        <taxon>Eukaryota</taxon>
        <taxon>Metamonada</taxon>
        <taxon>Diplomonadida</taxon>
        <taxon>Hexamitidae</taxon>
        <taxon>Giardiinae</taxon>
        <taxon>Giardia</taxon>
    </lineage>
</organism>
<accession>A0A132P0R8</accession>
<feature type="coiled-coil region" evidence="1">
    <location>
        <begin position="540"/>
        <end position="567"/>
    </location>
</feature>
<evidence type="ECO:0000313" key="3">
    <source>
        <dbReference type="EMBL" id="KWX15929.1"/>
    </source>
</evidence>
<feature type="compositionally biased region" description="Basic and acidic residues" evidence="2">
    <location>
        <begin position="419"/>
        <end position="431"/>
    </location>
</feature>
<evidence type="ECO:0000256" key="1">
    <source>
        <dbReference type="SAM" id="Coils"/>
    </source>
</evidence>
<feature type="compositionally biased region" description="Low complexity" evidence="2">
    <location>
        <begin position="141"/>
        <end position="150"/>
    </location>
</feature>
<dbReference type="OrthoDB" id="10257356at2759"/>
<gene>
    <name evidence="3" type="ORF">QR46_0068</name>
</gene>
<evidence type="ECO:0000256" key="2">
    <source>
        <dbReference type="SAM" id="MobiDB-lite"/>
    </source>
</evidence>
<name>A0A132P0R8_GIAIN</name>